<reference evidence="2 3" key="1">
    <citation type="submission" date="2018-06" db="EMBL/GenBank/DDBJ databases">
        <authorList>
            <consortium name="Pathogen Informatics"/>
            <person name="Doyle S."/>
        </authorList>
    </citation>
    <scope>NUCLEOTIDE SEQUENCE [LARGE SCALE GENOMIC DNA]</scope>
    <source>
        <strain evidence="2 3">NCTC12026</strain>
    </source>
</reference>
<name>A0A379G6K0_9GAMM</name>
<sequence length="309" mass="33304">MQKRYLDCSASEIAQLNKKGLLEAIKASEGRLLVSETIGTLQPVLMTVTNAELAASQGADILLLNVFDVNNPVVQGLPEGTLPEEIIRTLKHLTGRAIGVNLEPVPAGFNNPHQDKQWKISEGRLATVKNALKLKQMGVDIIVLTGNPGNGVTNQEINQSLKELKAVVGEEMVLITGKMHAAGVLNASAEQLITEDDIRSFISSGADIILLPAPGTVPGITLEFVQRMVSYCHSQRVMTMTAIGTSQEGADTQTIRQIALMCKMAGTDLHHIGDSGYNGIALPENILNYGIVIRGVRHTYARIARSINR</sequence>
<accession>A0A379G6K0</accession>
<dbReference type="Proteomes" id="UP000255129">
    <property type="component" value="Unassembled WGS sequence"/>
</dbReference>
<dbReference type="Pfam" id="PF25509">
    <property type="entry name" value="DUF7916"/>
    <property type="match status" value="1"/>
</dbReference>
<evidence type="ECO:0000259" key="1">
    <source>
        <dbReference type="Pfam" id="PF25509"/>
    </source>
</evidence>
<dbReference type="InterPro" id="IPR057238">
    <property type="entry name" value="DUF7916"/>
</dbReference>
<dbReference type="RefSeq" id="WP_006815196.1">
    <property type="nucleotide sequence ID" value="NZ_AP018946.1"/>
</dbReference>
<dbReference type="OrthoDB" id="5581965at2"/>
<evidence type="ECO:0000313" key="3">
    <source>
        <dbReference type="Proteomes" id="UP000255129"/>
    </source>
</evidence>
<protein>
    <recommendedName>
        <fullName evidence="1">DUF7916 domain-containing protein</fullName>
    </recommendedName>
</protein>
<dbReference type="EMBL" id="UGUA01000002">
    <property type="protein sequence ID" value="SUC36546.1"/>
    <property type="molecule type" value="Genomic_DNA"/>
</dbReference>
<proteinExistence type="predicted"/>
<dbReference type="SUPFAM" id="SSF51395">
    <property type="entry name" value="FMN-linked oxidoreductases"/>
    <property type="match status" value="1"/>
</dbReference>
<feature type="domain" description="DUF7916" evidence="1">
    <location>
        <begin position="6"/>
        <end position="309"/>
    </location>
</feature>
<organism evidence="2 3">
    <name type="scientific">Providencia rustigianii</name>
    <dbReference type="NCBI Taxonomy" id="158850"/>
    <lineage>
        <taxon>Bacteria</taxon>
        <taxon>Pseudomonadati</taxon>
        <taxon>Pseudomonadota</taxon>
        <taxon>Gammaproteobacteria</taxon>
        <taxon>Enterobacterales</taxon>
        <taxon>Morganellaceae</taxon>
        <taxon>Providencia</taxon>
    </lineage>
</organism>
<evidence type="ECO:0000313" key="2">
    <source>
        <dbReference type="EMBL" id="SUC36546.1"/>
    </source>
</evidence>
<dbReference type="GeneID" id="93422168"/>
<gene>
    <name evidence="2" type="ORF">NCTC12026_02972</name>
</gene>
<dbReference type="AlphaFoldDB" id="A0A379G6K0"/>